<dbReference type="Pfam" id="PF03015">
    <property type="entry name" value="Sterile"/>
    <property type="match status" value="1"/>
</dbReference>
<dbReference type="InterPro" id="IPR013120">
    <property type="entry name" value="FAR_NAD-bd"/>
</dbReference>
<dbReference type="PANTHER" id="PTHR11011">
    <property type="entry name" value="MALE STERILITY PROTEIN 2-RELATED"/>
    <property type="match status" value="1"/>
</dbReference>
<dbReference type="EMBL" id="NMUH01000280">
    <property type="protein sequence ID" value="MQL76106.1"/>
    <property type="molecule type" value="Genomic_DNA"/>
</dbReference>
<sequence>MDARGGSVVGFLKDKSILITGSTGFLAKLFVEKVLRVQPDVKKLFLLVRAADAKSAAQRLHNEVMGKEVFRVLREQHGKGFESFISEKVSPVAGDIARENLGIDDSDLRELLWKEVDVVMNVAATTNFYERYDVALSINTLGSKHVLDFAKKCEKLQLLLHVSTAYVAGSREGLILEKRFQMGETLNGTPGLDIREEVKLVEETLEELRGEKSTEKEEKVAMKELGLKRARHFGWPNTYVFTKALGEMLIGQLRGDVPVVIMRPTIITSTYKDPFPGWMEGTRTIDSLIIGYAKGNLTCFLGDLNLALDVIPGDMVVNAMVVAVAAHANQQCEFIYHVGSSVSNPVTYGTFKDCGYHYFLENPRVRKDGKIIKTKELPVFTTMASFRSYMTFRYWLPLEGLRLVNAALCGLFSKLYNELSRKYRFVMHLVDLYEPYAFFKGRFDDLNLLRLRGLSLAEEGDEGKLFNFDLKTVDWNYYFIRVHFPGVLKYVLK</sequence>
<organism evidence="8 9">
    <name type="scientific">Colocasia esculenta</name>
    <name type="common">Wild taro</name>
    <name type="synonym">Arum esculentum</name>
    <dbReference type="NCBI Taxonomy" id="4460"/>
    <lineage>
        <taxon>Eukaryota</taxon>
        <taxon>Viridiplantae</taxon>
        <taxon>Streptophyta</taxon>
        <taxon>Embryophyta</taxon>
        <taxon>Tracheophyta</taxon>
        <taxon>Spermatophyta</taxon>
        <taxon>Magnoliopsida</taxon>
        <taxon>Liliopsida</taxon>
        <taxon>Araceae</taxon>
        <taxon>Aroideae</taxon>
        <taxon>Colocasieae</taxon>
        <taxon>Colocasia</taxon>
    </lineage>
</organism>
<dbReference type="CDD" id="cd09071">
    <property type="entry name" value="FAR_C"/>
    <property type="match status" value="1"/>
</dbReference>
<evidence type="ECO:0000313" key="9">
    <source>
        <dbReference type="Proteomes" id="UP000652761"/>
    </source>
</evidence>
<dbReference type="OrthoDB" id="429813at2759"/>
<keyword evidence="5" id="KW-0175">Coiled coil</keyword>
<dbReference type="Pfam" id="PF07993">
    <property type="entry name" value="NAD_binding_4"/>
    <property type="match status" value="1"/>
</dbReference>
<dbReference type="InterPro" id="IPR036291">
    <property type="entry name" value="NAD(P)-bd_dom_sf"/>
</dbReference>
<comment type="catalytic activity">
    <reaction evidence="4">
        <text>a long-chain fatty acyl-CoA + 2 NADPH + 2 H(+) = a long-chain primary fatty alcohol + 2 NADP(+) + CoA</text>
        <dbReference type="Rhea" id="RHEA:52716"/>
        <dbReference type="ChEBI" id="CHEBI:15378"/>
        <dbReference type="ChEBI" id="CHEBI:57287"/>
        <dbReference type="ChEBI" id="CHEBI:57783"/>
        <dbReference type="ChEBI" id="CHEBI:58349"/>
        <dbReference type="ChEBI" id="CHEBI:77396"/>
        <dbReference type="ChEBI" id="CHEBI:83139"/>
        <dbReference type="EC" id="1.2.1.84"/>
    </reaction>
</comment>
<dbReference type="GO" id="GO:0010345">
    <property type="term" value="P:suberin biosynthetic process"/>
    <property type="evidence" value="ECO:0007669"/>
    <property type="project" value="TreeGrafter"/>
</dbReference>
<dbReference type="Proteomes" id="UP000652761">
    <property type="component" value="Unassembled WGS sequence"/>
</dbReference>
<dbReference type="Gene3D" id="3.40.50.720">
    <property type="entry name" value="NAD(P)-binding Rossmann-like Domain"/>
    <property type="match status" value="1"/>
</dbReference>
<keyword evidence="2 4" id="KW-0444">Lipid biosynthesis</keyword>
<keyword evidence="4" id="KW-0560">Oxidoreductase</keyword>
<accession>A0A843U186</accession>
<dbReference type="InterPro" id="IPR026055">
    <property type="entry name" value="FAR"/>
</dbReference>
<dbReference type="AlphaFoldDB" id="A0A843U186"/>
<evidence type="ECO:0000256" key="1">
    <source>
        <dbReference type="ARBA" id="ARBA00005928"/>
    </source>
</evidence>
<dbReference type="CDD" id="cd05236">
    <property type="entry name" value="FAR-N_SDR_e"/>
    <property type="match status" value="1"/>
</dbReference>
<comment type="caution">
    <text evidence="8">The sequence shown here is derived from an EMBL/GenBank/DDBJ whole genome shotgun (WGS) entry which is preliminary data.</text>
</comment>
<evidence type="ECO:0000256" key="4">
    <source>
        <dbReference type="RuleBase" id="RU363097"/>
    </source>
</evidence>
<feature type="domain" description="Thioester reductase (TE)" evidence="7">
    <location>
        <begin position="19"/>
        <end position="320"/>
    </location>
</feature>
<dbReference type="SMR" id="A0A843U186"/>
<dbReference type="GO" id="GO:0080019">
    <property type="term" value="F:alcohol-forming very long-chain fatty acyl-CoA reductase activity"/>
    <property type="evidence" value="ECO:0007669"/>
    <property type="project" value="InterPro"/>
</dbReference>
<comment type="function">
    <text evidence="4">Catalyzes the reduction of fatty acyl-CoA to fatty alcohols.</text>
</comment>
<keyword evidence="9" id="KW-1185">Reference proteome</keyword>
<name>A0A843U186_COLES</name>
<evidence type="ECO:0000256" key="3">
    <source>
        <dbReference type="ARBA" id="ARBA00023098"/>
    </source>
</evidence>
<reference evidence="8" key="1">
    <citation type="submission" date="2017-07" db="EMBL/GenBank/DDBJ databases">
        <title>Taro Niue Genome Assembly and Annotation.</title>
        <authorList>
            <person name="Atibalentja N."/>
            <person name="Keating K."/>
            <person name="Fields C.J."/>
        </authorList>
    </citation>
    <scope>NUCLEOTIDE SEQUENCE</scope>
    <source>
        <strain evidence="8">Niue_2</strain>
        <tissue evidence="8">Leaf</tissue>
    </source>
</reference>
<evidence type="ECO:0000259" key="6">
    <source>
        <dbReference type="Pfam" id="PF03015"/>
    </source>
</evidence>
<proteinExistence type="inferred from homology"/>
<dbReference type="SUPFAM" id="SSF51735">
    <property type="entry name" value="NAD(P)-binding Rossmann-fold domains"/>
    <property type="match status" value="1"/>
</dbReference>
<protein>
    <recommendedName>
        <fullName evidence="4">Fatty acyl-CoA reductase</fullName>
        <ecNumber evidence="4">1.2.1.84</ecNumber>
    </recommendedName>
</protein>
<evidence type="ECO:0000259" key="7">
    <source>
        <dbReference type="Pfam" id="PF07993"/>
    </source>
</evidence>
<dbReference type="InterPro" id="IPR033640">
    <property type="entry name" value="FAR_C"/>
</dbReference>
<keyword evidence="4" id="KW-0521">NADP</keyword>
<feature type="coiled-coil region" evidence="5">
    <location>
        <begin position="198"/>
        <end position="225"/>
    </location>
</feature>
<evidence type="ECO:0000313" key="8">
    <source>
        <dbReference type="EMBL" id="MQL76106.1"/>
    </source>
</evidence>
<keyword evidence="3 4" id="KW-0443">Lipid metabolism</keyword>
<evidence type="ECO:0000256" key="5">
    <source>
        <dbReference type="SAM" id="Coils"/>
    </source>
</evidence>
<gene>
    <name evidence="8" type="ORF">Taro_008492</name>
</gene>
<evidence type="ECO:0000256" key="2">
    <source>
        <dbReference type="ARBA" id="ARBA00022516"/>
    </source>
</evidence>
<dbReference type="PANTHER" id="PTHR11011:SF99">
    <property type="entry name" value="FATTY ACYL-COA REDUCTASE 3"/>
    <property type="match status" value="1"/>
</dbReference>
<dbReference type="GO" id="GO:0102965">
    <property type="term" value="F:alcohol-forming long-chain fatty acyl-CoA reductase activity"/>
    <property type="evidence" value="ECO:0007669"/>
    <property type="project" value="UniProtKB-EC"/>
</dbReference>
<feature type="domain" description="Fatty acyl-CoA reductase C-terminal" evidence="6">
    <location>
        <begin position="394"/>
        <end position="493"/>
    </location>
</feature>
<dbReference type="EC" id="1.2.1.84" evidence="4"/>
<dbReference type="GO" id="GO:0035336">
    <property type="term" value="P:long-chain fatty-acyl-CoA metabolic process"/>
    <property type="evidence" value="ECO:0007669"/>
    <property type="project" value="TreeGrafter"/>
</dbReference>
<comment type="similarity">
    <text evidence="1 4">Belongs to the fatty acyl-CoA reductase family.</text>
</comment>